<dbReference type="InterPro" id="IPR016137">
    <property type="entry name" value="RGS"/>
</dbReference>
<dbReference type="SMART" id="SM00315">
    <property type="entry name" value="RGS"/>
    <property type="match status" value="1"/>
</dbReference>
<dbReference type="SUPFAM" id="SSF48097">
    <property type="entry name" value="Regulator of G-protein signaling, RGS"/>
    <property type="match status" value="1"/>
</dbReference>
<dbReference type="EMBL" id="CAVMBE010000031">
    <property type="protein sequence ID" value="CAK4028034.1"/>
    <property type="molecule type" value="Genomic_DNA"/>
</dbReference>
<dbReference type="PANTHER" id="PTHR10845">
    <property type="entry name" value="REGULATOR OF G PROTEIN SIGNALING"/>
    <property type="match status" value="1"/>
</dbReference>
<feature type="region of interest" description="Disordered" evidence="2">
    <location>
        <begin position="1"/>
        <end position="106"/>
    </location>
</feature>
<dbReference type="Gene3D" id="1.10.10.10">
    <property type="entry name" value="Winged helix-like DNA-binding domain superfamily/Winged helix DNA-binding domain"/>
    <property type="match status" value="2"/>
</dbReference>
<evidence type="ECO:0000259" key="3">
    <source>
        <dbReference type="PROSITE" id="PS50132"/>
    </source>
</evidence>
<dbReference type="InterPro" id="IPR036388">
    <property type="entry name" value="WH-like_DNA-bd_sf"/>
</dbReference>
<dbReference type="InterPro" id="IPR058855">
    <property type="entry name" value="RGS1/SST2-like_Fungal-DR"/>
</dbReference>
<feature type="domain" description="RGS" evidence="3">
    <location>
        <begin position="634"/>
        <end position="771"/>
    </location>
</feature>
<sequence length="790" mass="87424">MTSTSAYAHLHAHAHAHVHVHAHAHPHAHPHAHTHLAAAPTSNPKHPQHLSAPAPAPASVSGDAHAHAHIPYHQHSTTTTTTSCVPRGSSIYHSPAPSTTTSPDVNTAAPLHLAAISAAHFYRRTSRRLRSTPPPPPPPASVPTATTYCYPPRSPLSPSAIATPPAHVDKVERQQRPPAPSNPKVHSRLASFGRQRLRGIVPSLKHDALPQGETQPRAPVSPSDSSSHKPSDASTRSNTSSETALSDDSKSDIKSLHEDPRPSVHHTAGWLDQEKEFDSARDLDEYERLLRRSPRKMHQTSSKLLRLTDDDRPYDKDFKDLFATLVVSLPLTPHRVRFSRVDHTFTSEEAITNLGSLKFSQSNRMPDPKDVTRIVTTTTTTTFSMAKEMARQICMRYVEARFIESVDGKSDFSSRSAVWQLTPKGMHILARFCQRNGIHQRHINELLDSPKNMMQLVILERDNNTDQISHDSATIEVLFRRFAGETGPNMKTNSSTSESDSMSDYVTGLVGVKMQRAGKRGDKDAPYIFTGMHAFNWLMDCCTTVDRREAYELANLFISSGLIETYEDRHHGGSQNGQVAGSRFSASKSVYYGITHKGLRVAGWAMTANGSVNGEATVASRAPPGMMRDSNTNRMTLIIQDAALRLLFREYLRETHCEENLAFFLEVKAFLAEYGRAKRGSPIKPDIIRETLASAYSLYNAFLAPGSPCELNIDHNLRNALAGRMTRAVGEDEQMIKSLDEVAVLFDQAQNSVFKLMASDSVPKFFREPKYAASIRERNLESLLAQSSIS</sequence>
<feature type="compositionally biased region" description="Basic and acidic residues" evidence="2">
    <location>
        <begin position="247"/>
        <end position="262"/>
    </location>
</feature>
<feature type="region of interest" description="Disordered" evidence="2">
    <location>
        <begin position="206"/>
        <end position="270"/>
    </location>
</feature>
<dbReference type="SUPFAM" id="SSF46785">
    <property type="entry name" value="Winged helix' DNA-binding domain"/>
    <property type="match status" value="2"/>
</dbReference>
<feature type="domain" description="DEP" evidence="4">
    <location>
        <begin position="508"/>
        <end position="596"/>
    </location>
</feature>
<evidence type="ECO:0000313" key="6">
    <source>
        <dbReference type="Proteomes" id="UP001296104"/>
    </source>
</evidence>
<evidence type="ECO:0000256" key="1">
    <source>
        <dbReference type="ARBA" id="ARBA00022700"/>
    </source>
</evidence>
<dbReference type="InterPro" id="IPR044926">
    <property type="entry name" value="RGS_subdomain_2"/>
</dbReference>
<feature type="compositionally biased region" description="Polar residues" evidence="2">
    <location>
        <begin position="96"/>
        <end position="105"/>
    </location>
</feature>
<evidence type="ECO:0000313" key="5">
    <source>
        <dbReference type="EMBL" id="CAK4028034.1"/>
    </source>
</evidence>
<keyword evidence="1" id="KW-0734">Signal transduction inhibitor</keyword>
<dbReference type="AlphaFoldDB" id="A0AAI8Z021"/>
<dbReference type="GO" id="GO:0035556">
    <property type="term" value="P:intracellular signal transduction"/>
    <property type="evidence" value="ECO:0007669"/>
    <property type="project" value="InterPro"/>
</dbReference>
<evidence type="ECO:0000259" key="4">
    <source>
        <dbReference type="PROSITE" id="PS50186"/>
    </source>
</evidence>
<comment type="caution">
    <text evidence="5">The sequence shown here is derived from an EMBL/GenBank/DDBJ whole genome shotgun (WGS) entry which is preliminary data.</text>
</comment>
<dbReference type="Proteomes" id="UP001296104">
    <property type="component" value="Unassembled WGS sequence"/>
</dbReference>
<dbReference type="CDD" id="cd08708">
    <property type="entry name" value="RGS_FLBA"/>
    <property type="match status" value="1"/>
</dbReference>
<dbReference type="CDD" id="cd04450">
    <property type="entry name" value="DEP_RGS7-like"/>
    <property type="match status" value="1"/>
</dbReference>
<feature type="compositionally biased region" description="Pro residues" evidence="2">
    <location>
        <begin position="132"/>
        <end position="141"/>
    </location>
</feature>
<feature type="compositionally biased region" description="Low complexity" evidence="2">
    <location>
        <begin position="216"/>
        <end position="225"/>
    </location>
</feature>
<dbReference type="PROSITE" id="PS50132">
    <property type="entry name" value="RGS"/>
    <property type="match status" value="1"/>
</dbReference>
<reference evidence="5" key="1">
    <citation type="submission" date="2023-11" db="EMBL/GenBank/DDBJ databases">
        <authorList>
            <person name="Alioto T."/>
            <person name="Alioto T."/>
            <person name="Gomez Garrido J."/>
        </authorList>
    </citation>
    <scope>NUCLEOTIDE SEQUENCE</scope>
</reference>
<gene>
    <name evidence="5" type="ORF">LECACI_7A005116</name>
</gene>
<dbReference type="PRINTS" id="PR01301">
    <property type="entry name" value="RGSPROTEIN"/>
</dbReference>
<dbReference type="GO" id="GO:0009968">
    <property type="term" value="P:negative regulation of signal transduction"/>
    <property type="evidence" value="ECO:0007669"/>
    <property type="project" value="UniProtKB-KW"/>
</dbReference>
<dbReference type="PROSITE" id="PS50186">
    <property type="entry name" value="DEP"/>
    <property type="match status" value="1"/>
</dbReference>
<name>A0AAI8Z021_9PEZI</name>
<dbReference type="SMART" id="SM00049">
    <property type="entry name" value="DEP"/>
    <property type="match status" value="2"/>
</dbReference>
<dbReference type="Gene3D" id="1.10.167.10">
    <property type="entry name" value="Regulator of G-protein Signalling 4, domain 2"/>
    <property type="match status" value="1"/>
</dbReference>
<proteinExistence type="predicted"/>
<feature type="compositionally biased region" description="Basic residues" evidence="2">
    <location>
        <begin position="10"/>
        <end position="34"/>
    </location>
</feature>
<dbReference type="PANTHER" id="PTHR10845:SF192">
    <property type="entry name" value="DOUBLE HIT, ISOFORM B"/>
    <property type="match status" value="1"/>
</dbReference>
<evidence type="ECO:0000256" key="2">
    <source>
        <dbReference type="SAM" id="MobiDB-lite"/>
    </source>
</evidence>
<feature type="compositionally biased region" description="Polar residues" evidence="2">
    <location>
        <begin position="235"/>
        <end position="244"/>
    </location>
</feature>
<dbReference type="InterPro" id="IPR036390">
    <property type="entry name" value="WH_DNA-bd_sf"/>
</dbReference>
<dbReference type="InterPro" id="IPR036305">
    <property type="entry name" value="RGS_sf"/>
</dbReference>
<dbReference type="InterPro" id="IPR000591">
    <property type="entry name" value="DEP_dom"/>
</dbReference>
<dbReference type="Pfam" id="PF25889">
    <property type="entry name" value="WHD_Fungal_DR"/>
    <property type="match status" value="1"/>
</dbReference>
<feature type="region of interest" description="Disordered" evidence="2">
    <location>
        <begin position="126"/>
        <end position="188"/>
    </location>
</feature>
<organism evidence="5 6">
    <name type="scientific">Lecanosticta acicola</name>
    <dbReference type="NCBI Taxonomy" id="111012"/>
    <lineage>
        <taxon>Eukaryota</taxon>
        <taxon>Fungi</taxon>
        <taxon>Dikarya</taxon>
        <taxon>Ascomycota</taxon>
        <taxon>Pezizomycotina</taxon>
        <taxon>Dothideomycetes</taxon>
        <taxon>Dothideomycetidae</taxon>
        <taxon>Mycosphaerellales</taxon>
        <taxon>Mycosphaerellaceae</taxon>
        <taxon>Lecanosticta</taxon>
    </lineage>
</organism>
<keyword evidence="6" id="KW-1185">Reference proteome</keyword>
<dbReference type="Pfam" id="PF00610">
    <property type="entry name" value="DEP"/>
    <property type="match status" value="1"/>
</dbReference>
<accession>A0AAI8Z021</accession>
<protein>
    <submittedName>
        <fullName evidence="5">Related to Developmental regulator flbA</fullName>
    </submittedName>
</protein>
<dbReference type="Pfam" id="PF00615">
    <property type="entry name" value="RGS"/>
    <property type="match status" value="1"/>
</dbReference>